<dbReference type="Gene3D" id="2.70.98.10">
    <property type="match status" value="1"/>
</dbReference>
<dbReference type="EMBL" id="JBHUGZ010000032">
    <property type="protein sequence ID" value="MFD1988328.1"/>
    <property type="molecule type" value="Genomic_DNA"/>
</dbReference>
<dbReference type="Pfam" id="PF14486">
    <property type="entry name" value="DUF4432"/>
    <property type="match status" value="1"/>
</dbReference>
<dbReference type="InterPro" id="IPR027839">
    <property type="entry name" value="DUF4432"/>
</dbReference>
<dbReference type="InterPro" id="IPR014718">
    <property type="entry name" value="GH-type_carb-bd"/>
</dbReference>
<keyword evidence="3" id="KW-1185">Reference proteome</keyword>
<comment type="caution">
    <text evidence="2">The sequence shown here is derived from an EMBL/GenBank/DDBJ whole genome shotgun (WGS) entry which is preliminary data.</text>
</comment>
<dbReference type="Proteomes" id="UP001597405">
    <property type="component" value="Unassembled WGS sequence"/>
</dbReference>
<reference evidence="3" key="1">
    <citation type="journal article" date="2019" name="Int. J. Syst. Evol. Microbiol.">
        <title>The Global Catalogue of Microorganisms (GCM) 10K type strain sequencing project: providing services to taxonomists for standard genome sequencing and annotation.</title>
        <authorList>
            <consortium name="The Broad Institute Genomics Platform"/>
            <consortium name="The Broad Institute Genome Sequencing Center for Infectious Disease"/>
            <person name="Wu L."/>
            <person name="Ma J."/>
        </authorList>
    </citation>
    <scope>NUCLEOTIDE SEQUENCE [LARGE SCALE GENOMIC DNA]</scope>
    <source>
        <strain evidence="3">CGMCC 1.16225</strain>
    </source>
</reference>
<evidence type="ECO:0000313" key="2">
    <source>
        <dbReference type="EMBL" id="MFD1988328.1"/>
    </source>
</evidence>
<evidence type="ECO:0000313" key="3">
    <source>
        <dbReference type="Proteomes" id="UP001597405"/>
    </source>
</evidence>
<evidence type="ECO:0000256" key="1">
    <source>
        <dbReference type="SAM" id="MobiDB-lite"/>
    </source>
</evidence>
<protein>
    <submittedName>
        <fullName evidence="2">DUF4432 family protein</fullName>
    </submittedName>
</protein>
<sequence>MHPDHVLIDLVPEQFGSSETIVARYAGLVATAFRYQSGVAALRISNEKGEIVMLPFQGQQIWDATFLGRSLTMRSMFDEPIATRDYLSSYGAFFIHCGATAMGNPGPSDRHPLHGDLPNAPYRDVQLIVGENAEGSFMAVTGRSRQTVAFSHDYVAQPTVRLQRDGTSVAVDIAIENLKHSPMELMYLAHINFRPADGGRLVDSVADDRADIVVRQVLPPFFTPSDSYLAYRDAIVADPSRHRMLTKGEPIDPELVLTMKAKADAEGWAHALQVHPDQTADFVSFRPAELNYAVRWITRGADQDALGLVLPATAEPDGYLAAKERGRLVVVAPGGIFRCALRFGAMTADIAARQELVISRSGPEAPSPTHAPQTRPEPHD</sequence>
<proteinExistence type="predicted"/>
<name>A0ABW4UL86_9HYPH</name>
<feature type="region of interest" description="Disordered" evidence="1">
    <location>
        <begin position="359"/>
        <end position="380"/>
    </location>
</feature>
<gene>
    <name evidence="2" type="ORF">ACFSOZ_38570</name>
</gene>
<accession>A0ABW4UL86</accession>
<dbReference type="RefSeq" id="WP_379107150.1">
    <property type="nucleotide sequence ID" value="NZ_JBHUGZ010000032.1"/>
</dbReference>
<organism evidence="2 3">
    <name type="scientific">Mesorhizobium newzealandense</name>
    <dbReference type="NCBI Taxonomy" id="1300302"/>
    <lineage>
        <taxon>Bacteria</taxon>
        <taxon>Pseudomonadati</taxon>
        <taxon>Pseudomonadota</taxon>
        <taxon>Alphaproteobacteria</taxon>
        <taxon>Hyphomicrobiales</taxon>
        <taxon>Phyllobacteriaceae</taxon>
        <taxon>Mesorhizobium</taxon>
    </lineage>
</organism>